<dbReference type="PROSITE" id="PS00675">
    <property type="entry name" value="SIGMA54_INTERACT_1"/>
    <property type="match status" value="1"/>
</dbReference>
<dbReference type="InterPro" id="IPR025943">
    <property type="entry name" value="Sigma_54_int_dom_ATP-bd_2"/>
</dbReference>
<dbReference type="SUPFAM" id="SSF52540">
    <property type="entry name" value="P-loop containing nucleoside triphosphate hydrolases"/>
    <property type="match status" value="1"/>
</dbReference>
<dbReference type="GO" id="GO:0006355">
    <property type="term" value="P:regulation of DNA-templated transcription"/>
    <property type="evidence" value="ECO:0007669"/>
    <property type="project" value="InterPro"/>
</dbReference>
<dbReference type="GO" id="GO:0043565">
    <property type="term" value="F:sequence-specific DNA binding"/>
    <property type="evidence" value="ECO:0007669"/>
    <property type="project" value="InterPro"/>
</dbReference>
<dbReference type="PROSITE" id="PS00688">
    <property type="entry name" value="SIGMA54_INTERACT_3"/>
    <property type="match status" value="1"/>
</dbReference>
<dbReference type="InterPro" id="IPR025662">
    <property type="entry name" value="Sigma_54_int_dom_ATP-bd_1"/>
</dbReference>
<keyword evidence="5" id="KW-0804">Transcription</keyword>
<evidence type="ECO:0000256" key="5">
    <source>
        <dbReference type="ARBA" id="ARBA00023163"/>
    </source>
</evidence>
<dbReference type="Pfam" id="PF00158">
    <property type="entry name" value="Sigma54_activat"/>
    <property type="match status" value="1"/>
</dbReference>
<organism evidence="7 8">
    <name type="scientific">Luminiphilus syltensis NOR5-1B</name>
    <dbReference type="NCBI Taxonomy" id="565045"/>
    <lineage>
        <taxon>Bacteria</taxon>
        <taxon>Pseudomonadati</taxon>
        <taxon>Pseudomonadota</taxon>
        <taxon>Gammaproteobacteria</taxon>
        <taxon>Cellvibrionales</taxon>
        <taxon>Halieaceae</taxon>
        <taxon>Luminiphilus</taxon>
    </lineage>
</organism>
<dbReference type="Gene3D" id="1.10.8.60">
    <property type="match status" value="1"/>
</dbReference>
<dbReference type="eggNOG" id="COG2204">
    <property type="taxonomic scope" value="Bacteria"/>
</dbReference>
<evidence type="ECO:0000313" key="8">
    <source>
        <dbReference type="Proteomes" id="UP000004699"/>
    </source>
</evidence>
<keyword evidence="2" id="KW-0067">ATP-binding</keyword>
<dbReference type="HOGENOM" id="CLU_000445_119_3_6"/>
<dbReference type="PROSITE" id="PS50045">
    <property type="entry name" value="SIGMA54_INTERACT_4"/>
    <property type="match status" value="1"/>
</dbReference>
<evidence type="ECO:0000256" key="3">
    <source>
        <dbReference type="ARBA" id="ARBA00023015"/>
    </source>
</evidence>
<keyword evidence="8" id="KW-1185">Reference proteome</keyword>
<dbReference type="InterPro" id="IPR003593">
    <property type="entry name" value="AAA+_ATPase"/>
</dbReference>
<dbReference type="STRING" id="565045.NOR51B_1437"/>
<feature type="domain" description="Sigma-54 factor interaction" evidence="6">
    <location>
        <begin position="155"/>
        <end position="387"/>
    </location>
</feature>
<dbReference type="AlphaFoldDB" id="B8KQN8"/>
<dbReference type="Pfam" id="PF02954">
    <property type="entry name" value="HTH_8"/>
    <property type="match status" value="1"/>
</dbReference>
<dbReference type="InterPro" id="IPR002197">
    <property type="entry name" value="HTH_Fis"/>
</dbReference>
<accession>B8KQN8</accession>
<dbReference type="CDD" id="cd00009">
    <property type="entry name" value="AAA"/>
    <property type="match status" value="1"/>
</dbReference>
<sequence>MKSTGKTRPALRTENGGEDDRQTLWATLVFHPDFTRIGARAALLSWPAERWPSPRDKHAIGRAVPDFSDGLPIGDPHVSRRALTLSFKPAGLLISVASESADCRIGADRATEVLVDHAQLAVGVPVRLGHGVVILLRQAASAPAVYGTSIDEDAYPGTSEEVRQLRQLIFSAARSHLPVLVLGESGVGKELVAGAVHRFSPRADERLVAINMTAISEGLAAAELFGSTKGAFTGAQPRSGFFRDAHKGTLFLDEIGDTAPQIQTQLLRALQTGEVQVVGGRPEVVDVRIVAATDADTSAESGFRAALKHRLAGVTLEVPPLRSRLEDIGVIARGRLLSSEQGAALLAAAVEDPRVAAYWAGRFFDWLLERWPGNIRELINACDRELLDAAGRIQNGQWQIHEPTTDFVTDVGDDRLAEVHRASEFEVAATARALGMSRPTLYRRIRAHPDLRLADDISDDELRESVARWGRDERTLSRHLEVSASALKARLKSLKP</sequence>
<dbReference type="Proteomes" id="UP000004699">
    <property type="component" value="Unassembled WGS sequence"/>
</dbReference>
<evidence type="ECO:0000256" key="2">
    <source>
        <dbReference type="ARBA" id="ARBA00022840"/>
    </source>
</evidence>
<gene>
    <name evidence="7" type="ORF">NOR51B_1437</name>
</gene>
<dbReference type="Gene3D" id="3.40.50.300">
    <property type="entry name" value="P-loop containing nucleotide triphosphate hydrolases"/>
    <property type="match status" value="1"/>
</dbReference>
<dbReference type="OrthoDB" id="9804019at2"/>
<dbReference type="InterPro" id="IPR002078">
    <property type="entry name" value="Sigma_54_int"/>
</dbReference>
<keyword evidence="4" id="KW-0238">DNA-binding</keyword>
<dbReference type="RefSeq" id="WP_009020237.1">
    <property type="nucleotide sequence ID" value="NZ_DS999411.1"/>
</dbReference>
<dbReference type="SMART" id="SM00382">
    <property type="entry name" value="AAA"/>
    <property type="match status" value="1"/>
</dbReference>
<dbReference type="InterPro" id="IPR027417">
    <property type="entry name" value="P-loop_NTPase"/>
</dbReference>
<evidence type="ECO:0000313" key="7">
    <source>
        <dbReference type="EMBL" id="EED35491.1"/>
    </source>
</evidence>
<evidence type="ECO:0000259" key="6">
    <source>
        <dbReference type="PROSITE" id="PS50045"/>
    </source>
</evidence>
<dbReference type="EMBL" id="DS999411">
    <property type="protein sequence ID" value="EED35491.1"/>
    <property type="molecule type" value="Genomic_DNA"/>
</dbReference>
<keyword evidence="1" id="KW-0547">Nucleotide-binding</keyword>
<keyword evidence="3" id="KW-0805">Transcription regulation</keyword>
<dbReference type="GO" id="GO:0005524">
    <property type="term" value="F:ATP binding"/>
    <property type="evidence" value="ECO:0007669"/>
    <property type="project" value="UniProtKB-KW"/>
</dbReference>
<dbReference type="PANTHER" id="PTHR32071">
    <property type="entry name" value="TRANSCRIPTIONAL REGULATORY PROTEIN"/>
    <property type="match status" value="1"/>
</dbReference>
<name>B8KQN8_9GAMM</name>
<dbReference type="Gene3D" id="1.10.10.60">
    <property type="entry name" value="Homeodomain-like"/>
    <property type="match status" value="1"/>
</dbReference>
<reference evidence="8" key="1">
    <citation type="journal article" date="2013" name="BMC Microbiol.">
        <title>Taxonomy and evolution of bacteriochlorophyll a-containing members of the OM60/NOR5 clade of marine gammaproteobacteria: description of Luminiphilus syltensis gen. nov., sp. nov., reclassification of Haliea rubra as Pseudohaliea rubra gen. nov., comb. nov., and emendation of Chromatocurvus halotolerans.</title>
        <authorList>
            <person name="Spring S."/>
            <person name="Riedel T."/>
            <person name="Sproer C."/>
            <person name="Yan S."/>
            <person name="Harder J."/>
            <person name="Fuchs B.M."/>
        </authorList>
    </citation>
    <scope>NUCLEOTIDE SEQUENCE [LARGE SCALE GENOMIC DNA]</scope>
    <source>
        <strain evidence="8">NOR51-B</strain>
    </source>
</reference>
<dbReference type="PROSITE" id="PS00676">
    <property type="entry name" value="SIGMA54_INTERACT_2"/>
    <property type="match status" value="1"/>
</dbReference>
<evidence type="ECO:0000256" key="4">
    <source>
        <dbReference type="ARBA" id="ARBA00023125"/>
    </source>
</evidence>
<evidence type="ECO:0000256" key="1">
    <source>
        <dbReference type="ARBA" id="ARBA00022741"/>
    </source>
</evidence>
<protein>
    <submittedName>
        <fullName evidence="7">Sigma-54 dependent transcriptional regulator, Fis family</fullName>
    </submittedName>
</protein>
<dbReference type="InterPro" id="IPR025944">
    <property type="entry name" value="Sigma_54_int_dom_CS"/>
</dbReference>
<proteinExistence type="predicted"/>